<dbReference type="Proteomes" id="UP000885797">
    <property type="component" value="Unassembled WGS sequence"/>
</dbReference>
<dbReference type="Gene3D" id="3.40.50.300">
    <property type="entry name" value="P-loop containing nucleotide triphosphate hydrolases"/>
    <property type="match status" value="1"/>
</dbReference>
<protein>
    <submittedName>
        <fullName evidence="1">Sulfotransferase</fullName>
    </submittedName>
</protein>
<sequence length="237" mass="28352">MLISLRYRFLFVHIAKTGGTSIRSSLQRYRWRDPSAWCQAICNRISGLWGHRIGVKIPRHAKIVCALEMLPRETFSTLFKFAFVRNPWDLQVSSWHHIRRERPHIIPEYVHTFEDFIRWKLDPERPYHYIIDTSIELQWHYLVDLTGRPVVDFVGRYEELHAHFIEACNHIGISPPPLPHKRKATGRQRDYRTYYTDRLAEMVGDHFQADIENLGYSFDPPNPIEPIWPKSRHRSRR</sequence>
<dbReference type="SUPFAM" id="SSF52540">
    <property type="entry name" value="P-loop containing nucleoside triphosphate hydrolases"/>
    <property type="match status" value="1"/>
</dbReference>
<dbReference type="GO" id="GO:0008146">
    <property type="term" value="F:sulfotransferase activity"/>
    <property type="evidence" value="ECO:0007669"/>
    <property type="project" value="InterPro"/>
</dbReference>
<proteinExistence type="predicted"/>
<accession>A0A7V2SUQ1</accession>
<gene>
    <name evidence="1" type="ORF">ENJ63_00110</name>
</gene>
<dbReference type="EMBL" id="DRND01000010">
    <property type="protein sequence ID" value="HFC46265.1"/>
    <property type="molecule type" value="Genomic_DNA"/>
</dbReference>
<organism evidence="1">
    <name type="scientific">Dissulfuribacter thermophilus</name>
    <dbReference type="NCBI Taxonomy" id="1156395"/>
    <lineage>
        <taxon>Bacteria</taxon>
        <taxon>Pseudomonadati</taxon>
        <taxon>Thermodesulfobacteriota</taxon>
        <taxon>Dissulfuribacteria</taxon>
        <taxon>Dissulfuribacterales</taxon>
        <taxon>Dissulfuribacteraceae</taxon>
        <taxon>Dissulfuribacter</taxon>
    </lineage>
</organism>
<dbReference type="InterPro" id="IPR027417">
    <property type="entry name" value="P-loop_NTPase"/>
</dbReference>
<reference evidence="1" key="1">
    <citation type="journal article" date="2020" name="mSystems">
        <title>Genome- and Community-Level Interaction Insights into Carbon Utilization and Element Cycling Functions of Hydrothermarchaeota in Hydrothermal Sediment.</title>
        <authorList>
            <person name="Zhou Z."/>
            <person name="Liu Y."/>
            <person name="Xu W."/>
            <person name="Pan J."/>
            <person name="Luo Z.H."/>
            <person name="Li M."/>
        </authorList>
    </citation>
    <scope>NUCLEOTIDE SEQUENCE [LARGE SCALE GENOMIC DNA]</scope>
    <source>
        <strain evidence="1">HyVt-503</strain>
    </source>
</reference>
<dbReference type="AlphaFoldDB" id="A0A7V2SUQ1"/>
<dbReference type="InterPro" id="IPR005331">
    <property type="entry name" value="Sulfotransferase"/>
</dbReference>
<evidence type="ECO:0000313" key="1">
    <source>
        <dbReference type="EMBL" id="HFC46265.1"/>
    </source>
</evidence>
<name>A0A7V2SUQ1_9BACT</name>
<comment type="caution">
    <text evidence="1">The sequence shown here is derived from an EMBL/GenBank/DDBJ whole genome shotgun (WGS) entry which is preliminary data.</text>
</comment>
<dbReference type="GO" id="GO:0016020">
    <property type="term" value="C:membrane"/>
    <property type="evidence" value="ECO:0007669"/>
    <property type="project" value="InterPro"/>
</dbReference>
<dbReference type="Pfam" id="PF03567">
    <property type="entry name" value="Sulfotransfer_2"/>
    <property type="match status" value="1"/>
</dbReference>